<evidence type="ECO:0000313" key="2">
    <source>
        <dbReference type="EMBL" id="OGG69362.1"/>
    </source>
</evidence>
<gene>
    <name evidence="2" type="ORF">A3C20_02845</name>
</gene>
<evidence type="ECO:0000313" key="3">
    <source>
        <dbReference type="Proteomes" id="UP000176914"/>
    </source>
</evidence>
<dbReference type="InterPro" id="IPR027434">
    <property type="entry name" value="Homing_endonucl"/>
</dbReference>
<dbReference type="GO" id="GO:0004519">
    <property type="term" value="F:endonuclease activity"/>
    <property type="evidence" value="ECO:0007669"/>
    <property type="project" value="InterPro"/>
</dbReference>
<dbReference type="AlphaFoldDB" id="A0A1F6E849"/>
<dbReference type="Proteomes" id="UP000176914">
    <property type="component" value="Unassembled WGS sequence"/>
</dbReference>
<sequence length="240" mass="27762">MGIKYRVNEQFFDTWSHSMAYTLGFIYADGSLEDAPYIRAKYLRVTNTDLDRIQTIKRILKSDHKIVTEEKGGNYKPRHLLRIGSHKLYDRLVKIGVTPRKSLVMIFPDVPNAYFGSFVRGYFDGDGCAYLEIRPTGRPKRLLTVFTSGSKVFLEALHFRLEACAGIKGRGLYRHGSTKGTYQLRYSSEDSIRLFKLMYKLPLQKGLFLQRKYDIFTRYFKLHSSMPLARLKFGGLMVKG</sequence>
<protein>
    <recommendedName>
        <fullName evidence="1">DOD-type homing endonuclease domain-containing protein</fullName>
    </recommendedName>
</protein>
<comment type="caution">
    <text evidence="2">The sequence shown here is derived from an EMBL/GenBank/DDBJ whole genome shotgun (WGS) entry which is preliminary data.</text>
</comment>
<reference evidence="2 3" key="1">
    <citation type="journal article" date="2016" name="Nat. Commun.">
        <title>Thousands of microbial genomes shed light on interconnected biogeochemical processes in an aquifer system.</title>
        <authorList>
            <person name="Anantharaman K."/>
            <person name="Brown C.T."/>
            <person name="Hug L.A."/>
            <person name="Sharon I."/>
            <person name="Castelle C.J."/>
            <person name="Probst A.J."/>
            <person name="Thomas B.C."/>
            <person name="Singh A."/>
            <person name="Wilkins M.J."/>
            <person name="Karaoz U."/>
            <person name="Brodie E.L."/>
            <person name="Williams K.H."/>
            <person name="Hubbard S.S."/>
            <person name="Banfield J.F."/>
        </authorList>
    </citation>
    <scope>NUCLEOTIDE SEQUENCE [LARGE SCALE GENOMIC DNA]</scope>
</reference>
<evidence type="ECO:0000259" key="1">
    <source>
        <dbReference type="PROSITE" id="PS50819"/>
    </source>
</evidence>
<dbReference type="Pfam" id="PF14528">
    <property type="entry name" value="LAGLIDADG_3"/>
    <property type="match status" value="1"/>
</dbReference>
<dbReference type="Gene3D" id="3.10.28.10">
    <property type="entry name" value="Homing endonucleases"/>
    <property type="match status" value="1"/>
</dbReference>
<dbReference type="EMBL" id="MFLL01000014">
    <property type="protein sequence ID" value="OGG69362.1"/>
    <property type="molecule type" value="Genomic_DNA"/>
</dbReference>
<accession>A0A1F6E849</accession>
<feature type="domain" description="DOD-type homing endonuclease" evidence="1">
    <location>
        <begin position="22"/>
        <end position="159"/>
    </location>
</feature>
<name>A0A1F6E849_9BACT</name>
<dbReference type="InterPro" id="IPR004860">
    <property type="entry name" value="LAGLIDADG_dom"/>
</dbReference>
<proteinExistence type="predicted"/>
<dbReference type="InterPro" id="IPR004042">
    <property type="entry name" value="Intein_endonuc_central"/>
</dbReference>
<organism evidence="2 3">
    <name type="scientific">Candidatus Kaiserbacteria bacterium RIFCSPHIGHO2_02_FULL_55_25</name>
    <dbReference type="NCBI Taxonomy" id="1798498"/>
    <lineage>
        <taxon>Bacteria</taxon>
        <taxon>Candidatus Kaiseribacteriota</taxon>
    </lineage>
</organism>
<dbReference type="PROSITE" id="PS50819">
    <property type="entry name" value="INTEIN_ENDONUCLEASE"/>
    <property type="match status" value="1"/>
</dbReference>
<dbReference type="SUPFAM" id="SSF55608">
    <property type="entry name" value="Homing endonucleases"/>
    <property type="match status" value="2"/>
</dbReference>